<name>A0A6H1ZUT9_9ZZZZ</name>
<evidence type="ECO:0000256" key="1">
    <source>
        <dbReference type="SAM" id="MobiDB-lite"/>
    </source>
</evidence>
<protein>
    <submittedName>
        <fullName evidence="2">Uncharacterized protein</fullName>
    </submittedName>
</protein>
<organism evidence="2">
    <name type="scientific">viral metagenome</name>
    <dbReference type="NCBI Taxonomy" id="1070528"/>
    <lineage>
        <taxon>unclassified sequences</taxon>
        <taxon>metagenomes</taxon>
        <taxon>organismal metagenomes</taxon>
    </lineage>
</organism>
<gene>
    <name evidence="2" type="ORF">TM448A02254_0008</name>
    <name evidence="3" type="ORF">TM448B02489_0010</name>
</gene>
<feature type="region of interest" description="Disordered" evidence="1">
    <location>
        <begin position="111"/>
        <end position="137"/>
    </location>
</feature>
<reference evidence="2" key="1">
    <citation type="submission" date="2020-03" db="EMBL/GenBank/DDBJ databases">
        <title>The deep terrestrial virosphere.</title>
        <authorList>
            <person name="Holmfeldt K."/>
            <person name="Nilsson E."/>
            <person name="Simone D."/>
            <person name="Lopez-Fernandez M."/>
            <person name="Wu X."/>
            <person name="de Brujin I."/>
            <person name="Lundin D."/>
            <person name="Andersson A."/>
            <person name="Bertilsson S."/>
            <person name="Dopson M."/>
        </authorList>
    </citation>
    <scope>NUCLEOTIDE SEQUENCE</scope>
    <source>
        <strain evidence="2">TM448A02254</strain>
        <strain evidence="3">TM448B02489</strain>
    </source>
</reference>
<evidence type="ECO:0000313" key="2">
    <source>
        <dbReference type="EMBL" id="QJA51696.1"/>
    </source>
</evidence>
<accession>A0A6H1ZUT9</accession>
<proteinExistence type="predicted"/>
<sequence>MSMPDIPFSLPPLRRGDRVILARDPAFTHPVLGFVVEPKRRYADIQILVTGGTRLFRDCLYKDDPYIEQRPHLLEDADRGIFVLAESEVELRTVMAELGSQKAMLDQLAAQVGESQKRGRPRKVEDVSNEPSSEESS</sequence>
<dbReference type="EMBL" id="MT144918">
    <property type="protein sequence ID" value="QJI01367.1"/>
    <property type="molecule type" value="Genomic_DNA"/>
</dbReference>
<dbReference type="AlphaFoldDB" id="A0A6H1ZUT9"/>
<evidence type="ECO:0000313" key="3">
    <source>
        <dbReference type="EMBL" id="QJI01367.1"/>
    </source>
</evidence>
<dbReference type="EMBL" id="MT144283">
    <property type="protein sequence ID" value="QJA51696.1"/>
    <property type="molecule type" value="Genomic_DNA"/>
</dbReference>